<proteinExistence type="inferred from homology"/>
<dbReference type="GO" id="GO:0016208">
    <property type="term" value="F:AMP binding"/>
    <property type="evidence" value="ECO:0007669"/>
    <property type="project" value="TreeGrafter"/>
</dbReference>
<comment type="catalytic activity">
    <reaction evidence="1 11">
        <text>AMP + diphosphate = 5-phospho-alpha-D-ribose 1-diphosphate + adenine</text>
        <dbReference type="Rhea" id="RHEA:16609"/>
        <dbReference type="ChEBI" id="CHEBI:16708"/>
        <dbReference type="ChEBI" id="CHEBI:33019"/>
        <dbReference type="ChEBI" id="CHEBI:58017"/>
        <dbReference type="ChEBI" id="CHEBI:456215"/>
        <dbReference type="EC" id="2.4.2.7"/>
    </reaction>
</comment>
<dbReference type="GO" id="GO:0005737">
    <property type="term" value="C:cytoplasm"/>
    <property type="evidence" value="ECO:0007669"/>
    <property type="project" value="UniProtKB-SubCell"/>
</dbReference>
<dbReference type="NCBIfam" id="NF002634">
    <property type="entry name" value="PRK02304.1-3"/>
    <property type="match status" value="1"/>
</dbReference>
<dbReference type="InterPro" id="IPR000836">
    <property type="entry name" value="PRTase_dom"/>
</dbReference>
<dbReference type="InterPro" id="IPR005764">
    <property type="entry name" value="Ade_phspho_trans"/>
</dbReference>
<gene>
    <name evidence="11 13" type="primary">apt</name>
    <name evidence="13" type="ORF">GCM10010831_23870</name>
</gene>
<comment type="function">
    <text evidence="2 11">Catalyzes a salvage reaction resulting in the formation of AMP, that is energically less costly than de novo synthesis.</text>
</comment>
<evidence type="ECO:0000256" key="1">
    <source>
        <dbReference type="ARBA" id="ARBA00000868"/>
    </source>
</evidence>
<comment type="caution">
    <text evidence="13">The sequence shown here is derived from an EMBL/GenBank/DDBJ whole genome shotgun (WGS) entry which is preliminary data.</text>
</comment>
<keyword evidence="8 11" id="KW-0328">Glycosyltransferase</keyword>
<keyword evidence="9 11" id="KW-0808">Transferase</keyword>
<evidence type="ECO:0000256" key="9">
    <source>
        <dbReference type="ARBA" id="ARBA00022679"/>
    </source>
</evidence>
<dbReference type="EC" id="2.4.2.7" evidence="6 11"/>
<evidence type="ECO:0000256" key="4">
    <source>
        <dbReference type="ARBA" id="ARBA00004659"/>
    </source>
</evidence>
<name>A0A917A3B1_9FLAO</name>
<dbReference type="NCBIfam" id="TIGR01090">
    <property type="entry name" value="apt"/>
    <property type="match status" value="1"/>
</dbReference>
<comment type="pathway">
    <text evidence="4 11">Purine metabolism; AMP biosynthesis via salvage pathway; AMP from adenine: step 1/1.</text>
</comment>
<dbReference type="Proteomes" id="UP000599688">
    <property type="component" value="Unassembled WGS sequence"/>
</dbReference>
<evidence type="ECO:0000256" key="10">
    <source>
        <dbReference type="ARBA" id="ARBA00022726"/>
    </source>
</evidence>
<comment type="similarity">
    <text evidence="5 11">Belongs to the purine/pyrimidine phosphoribosyltransferase family.</text>
</comment>
<evidence type="ECO:0000256" key="7">
    <source>
        <dbReference type="ARBA" id="ARBA00022490"/>
    </source>
</evidence>
<dbReference type="Gene3D" id="3.40.50.2020">
    <property type="match status" value="1"/>
</dbReference>
<evidence type="ECO:0000256" key="8">
    <source>
        <dbReference type="ARBA" id="ARBA00022676"/>
    </source>
</evidence>
<evidence type="ECO:0000259" key="12">
    <source>
        <dbReference type="Pfam" id="PF00156"/>
    </source>
</evidence>
<feature type="domain" description="Phosphoribosyltransferase" evidence="12">
    <location>
        <begin position="31"/>
        <end position="148"/>
    </location>
</feature>
<keyword evidence="10 11" id="KW-0660">Purine salvage</keyword>
<dbReference type="RefSeq" id="WP_188407099.1">
    <property type="nucleotide sequence ID" value="NZ_BMGL01000015.1"/>
</dbReference>
<dbReference type="GO" id="GO:0044209">
    <property type="term" value="P:AMP salvage"/>
    <property type="evidence" value="ECO:0007669"/>
    <property type="project" value="UniProtKB-UniRule"/>
</dbReference>
<keyword evidence="7 11" id="KW-0963">Cytoplasm</keyword>
<dbReference type="NCBIfam" id="NF002636">
    <property type="entry name" value="PRK02304.1-5"/>
    <property type="match status" value="1"/>
</dbReference>
<evidence type="ECO:0000256" key="11">
    <source>
        <dbReference type="HAMAP-Rule" id="MF_00004"/>
    </source>
</evidence>
<evidence type="ECO:0000256" key="5">
    <source>
        <dbReference type="ARBA" id="ARBA00008391"/>
    </source>
</evidence>
<dbReference type="FunFam" id="3.40.50.2020:FF:000021">
    <property type="entry name" value="Adenine phosphoribosyltransferase"/>
    <property type="match status" value="1"/>
</dbReference>
<dbReference type="EMBL" id="BMGL01000015">
    <property type="protein sequence ID" value="GGE22013.1"/>
    <property type="molecule type" value="Genomic_DNA"/>
</dbReference>
<dbReference type="HAMAP" id="MF_00004">
    <property type="entry name" value="Aden_phosphoribosyltr"/>
    <property type="match status" value="1"/>
</dbReference>
<evidence type="ECO:0000313" key="14">
    <source>
        <dbReference type="Proteomes" id="UP000599688"/>
    </source>
</evidence>
<dbReference type="Pfam" id="PF00156">
    <property type="entry name" value="Pribosyltran"/>
    <property type="match status" value="1"/>
</dbReference>
<dbReference type="GO" id="GO:0006166">
    <property type="term" value="P:purine ribonucleoside salvage"/>
    <property type="evidence" value="ECO:0007669"/>
    <property type="project" value="UniProtKB-UniRule"/>
</dbReference>
<dbReference type="InterPro" id="IPR029057">
    <property type="entry name" value="PRTase-like"/>
</dbReference>
<dbReference type="GO" id="GO:0003999">
    <property type="term" value="F:adenine phosphoribosyltransferase activity"/>
    <property type="evidence" value="ECO:0007669"/>
    <property type="project" value="UniProtKB-UniRule"/>
</dbReference>
<evidence type="ECO:0000256" key="2">
    <source>
        <dbReference type="ARBA" id="ARBA00003968"/>
    </source>
</evidence>
<dbReference type="InterPro" id="IPR050054">
    <property type="entry name" value="UPRTase/APRTase"/>
</dbReference>
<comment type="subunit">
    <text evidence="11">Homodimer.</text>
</comment>
<dbReference type="PANTHER" id="PTHR32315:SF3">
    <property type="entry name" value="ADENINE PHOSPHORIBOSYLTRANSFERASE"/>
    <property type="match status" value="1"/>
</dbReference>
<sequence length="170" mass="19057">MDFKNYIRDIKDFPKKGIIYKDISPLLANIDVMKAAADALFEGLQHQKIDKVVGIESRGFFMATLLAERLNAGFVPIRKPGKLPYKVYTETYDLEYGTNQLEIHQDAILPGENVLLHDDVLATGGTAEAAIKLIRKLGGNLIESNFLIELEFLNGREKIKTSAVQSLMKF</sequence>
<dbReference type="PANTHER" id="PTHR32315">
    <property type="entry name" value="ADENINE PHOSPHORIBOSYLTRANSFERASE"/>
    <property type="match status" value="1"/>
</dbReference>
<evidence type="ECO:0000256" key="6">
    <source>
        <dbReference type="ARBA" id="ARBA00011893"/>
    </source>
</evidence>
<dbReference type="GO" id="GO:0002055">
    <property type="term" value="F:adenine binding"/>
    <property type="evidence" value="ECO:0007669"/>
    <property type="project" value="TreeGrafter"/>
</dbReference>
<dbReference type="SUPFAM" id="SSF53271">
    <property type="entry name" value="PRTase-like"/>
    <property type="match status" value="1"/>
</dbReference>
<dbReference type="CDD" id="cd06223">
    <property type="entry name" value="PRTases_typeI"/>
    <property type="match status" value="1"/>
</dbReference>
<comment type="subcellular location">
    <subcellularLocation>
        <location evidence="3 11">Cytoplasm</location>
    </subcellularLocation>
</comment>
<organism evidence="13 14">
    <name type="scientific">Psychroflexus salis</name>
    <dbReference type="NCBI Taxonomy" id="1526574"/>
    <lineage>
        <taxon>Bacteria</taxon>
        <taxon>Pseudomonadati</taxon>
        <taxon>Bacteroidota</taxon>
        <taxon>Flavobacteriia</taxon>
        <taxon>Flavobacteriales</taxon>
        <taxon>Flavobacteriaceae</taxon>
        <taxon>Psychroflexus</taxon>
    </lineage>
</organism>
<reference evidence="13 14" key="1">
    <citation type="journal article" date="2014" name="Int. J. Syst. Evol. Microbiol.">
        <title>Complete genome sequence of Corynebacterium casei LMG S-19264T (=DSM 44701T), isolated from a smear-ripened cheese.</title>
        <authorList>
            <consortium name="US DOE Joint Genome Institute (JGI-PGF)"/>
            <person name="Walter F."/>
            <person name="Albersmeier A."/>
            <person name="Kalinowski J."/>
            <person name="Ruckert C."/>
        </authorList>
    </citation>
    <scope>NUCLEOTIDE SEQUENCE [LARGE SCALE GENOMIC DNA]</scope>
    <source>
        <strain evidence="13 14">CGMCC 1.12925</strain>
    </source>
</reference>
<protein>
    <recommendedName>
        <fullName evidence="6 11">Adenine phosphoribosyltransferase</fullName>
        <shortName evidence="11">APRT</shortName>
        <ecNumber evidence="6 11">2.4.2.7</ecNumber>
    </recommendedName>
</protein>
<evidence type="ECO:0000256" key="3">
    <source>
        <dbReference type="ARBA" id="ARBA00004496"/>
    </source>
</evidence>
<keyword evidence="14" id="KW-1185">Reference proteome</keyword>
<accession>A0A917A3B1</accession>
<evidence type="ECO:0000313" key="13">
    <source>
        <dbReference type="EMBL" id="GGE22013.1"/>
    </source>
</evidence>
<dbReference type="AlphaFoldDB" id="A0A917A3B1"/>
<dbReference type="GO" id="GO:0006168">
    <property type="term" value="P:adenine salvage"/>
    <property type="evidence" value="ECO:0007669"/>
    <property type="project" value="InterPro"/>
</dbReference>